<proteinExistence type="predicted"/>
<accession>A0A381VEU4</accession>
<evidence type="ECO:0000313" key="2">
    <source>
        <dbReference type="EMBL" id="SVA38288.1"/>
    </source>
</evidence>
<name>A0A381VEU4_9ZZZZ</name>
<dbReference type="AlphaFoldDB" id="A0A381VEU4"/>
<organism evidence="2">
    <name type="scientific">marine metagenome</name>
    <dbReference type="NCBI Taxonomy" id="408172"/>
    <lineage>
        <taxon>unclassified sequences</taxon>
        <taxon>metagenomes</taxon>
        <taxon>ecological metagenomes</taxon>
    </lineage>
</organism>
<reference evidence="2" key="1">
    <citation type="submission" date="2018-05" db="EMBL/GenBank/DDBJ databases">
        <authorList>
            <person name="Lanie J.A."/>
            <person name="Ng W.-L."/>
            <person name="Kazmierczak K.M."/>
            <person name="Andrzejewski T.M."/>
            <person name="Davidsen T.M."/>
            <person name="Wayne K.J."/>
            <person name="Tettelin H."/>
            <person name="Glass J.I."/>
            <person name="Rusch D."/>
            <person name="Podicherti R."/>
            <person name="Tsui H.-C.T."/>
            <person name="Winkler M.E."/>
        </authorList>
    </citation>
    <scope>NUCLEOTIDE SEQUENCE</scope>
</reference>
<protein>
    <submittedName>
        <fullName evidence="2">Uncharacterized protein</fullName>
    </submittedName>
</protein>
<feature type="region of interest" description="Disordered" evidence="1">
    <location>
        <begin position="55"/>
        <end position="84"/>
    </location>
</feature>
<sequence length="84" mass="9408">MLSYGKQDFAMRTSLLVVVQKQDAKRLVLAPPCPMEGVGCMGERVRVPELQKVSRKVKRQTGNMAGDRLQQFSKGRSPWRSGDS</sequence>
<evidence type="ECO:0000256" key="1">
    <source>
        <dbReference type="SAM" id="MobiDB-lite"/>
    </source>
</evidence>
<dbReference type="EMBL" id="UINC01008513">
    <property type="protein sequence ID" value="SVA38288.1"/>
    <property type="molecule type" value="Genomic_DNA"/>
</dbReference>
<gene>
    <name evidence="2" type="ORF">METZ01_LOCUS91142</name>
</gene>